<name>C1DY82_MICCC</name>
<dbReference type="PANTHER" id="PTHR23517:SF3">
    <property type="entry name" value="INTEGRAL MEMBRANE TRANSPORT PROTEIN"/>
    <property type="match status" value="1"/>
</dbReference>
<feature type="transmembrane region" description="Helical" evidence="8">
    <location>
        <begin position="371"/>
        <end position="389"/>
    </location>
</feature>
<evidence type="ECO:0000256" key="2">
    <source>
        <dbReference type="ARBA" id="ARBA00022448"/>
    </source>
</evidence>
<dbReference type="InterPro" id="IPR011701">
    <property type="entry name" value="MFS"/>
</dbReference>
<gene>
    <name evidence="9" type="ORF">MICPUN_56028</name>
</gene>
<sequence>MSGIWRSRGRRRSKGPAAPWRRHLPQLIVASLVTAIIGATLQLQKLASLDSAGRQYARESYADKSAFLVPFALSKAVCNLLVGGLADRFGRKRVAVAGFGVGILAPIIVLGAPTRGERGWSAVVFSSLFLGANQGLTWTAMILTTMDLCGPAARGFASGLSETIGYTAIAVFANVYGSIERDAVTCAWSNGSGPAPGSECLARSGGKCASSDDWKSQCLGECVCEGYTREPFHAQIALLLVGLAACAFVLRESLFVAERERVGGGGGGGDAGTKGLMSGIAMSDLRGVRRGTPLFDDDDDERIGAGRKKRTDGAGGGGGSDDLDGYAADTNAAEDGRDDRVDDVPTDRATLTGEESAWAGFVRTSFANKSLAVVCLAGFCANFETGLAWGLMATWARDAMGLGGRERDFFTACYSFVKGLSQLLAGIMSDRIGRKAPMCLGLLGGAAALLVAAVGAGWRGRVSVGVGVSPDELKQLQFGYLVLSGVLLGFFTGLMYPVLAAAAADHSPRSGFAASVGTVRFWRDVGYAMGLPVAALADASSTETALVFVACLMLVAGAAVFFGYVEASFGGERFGASFGGTYGVRTREPAYSRVDEAVTTGTNAVDDRTGRPGSPAGGFESGDRHSVARRTSANYSGT</sequence>
<dbReference type="OMA" id="GRERDFF"/>
<dbReference type="GO" id="GO:0022857">
    <property type="term" value="F:transmembrane transporter activity"/>
    <property type="evidence" value="ECO:0007669"/>
    <property type="project" value="InterPro"/>
</dbReference>
<feature type="compositionally biased region" description="Basic and acidic residues" evidence="7">
    <location>
        <begin position="334"/>
        <end position="343"/>
    </location>
</feature>
<evidence type="ECO:0000256" key="6">
    <source>
        <dbReference type="ARBA" id="ARBA00023136"/>
    </source>
</evidence>
<dbReference type="Gene3D" id="1.20.1250.20">
    <property type="entry name" value="MFS general substrate transporter like domains"/>
    <property type="match status" value="2"/>
</dbReference>
<dbReference type="PANTHER" id="PTHR23517">
    <property type="entry name" value="RESISTANCE PROTEIN MDTM, PUTATIVE-RELATED-RELATED"/>
    <property type="match status" value="1"/>
</dbReference>
<feature type="transmembrane region" description="Helical" evidence="8">
    <location>
        <begin position="409"/>
        <end position="427"/>
    </location>
</feature>
<feature type="transmembrane region" description="Helical" evidence="8">
    <location>
        <begin position="119"/>
        <end position="143"/>
    </location>
</feature>
<keyword evidence="5 8" id="KW-1133">Transmembrane helix</keyword>
<keyword evidence="6 8" id="KW-0472">Membrane</keyword>
<feature type="compositionally biased region" description="Polar residues" evidence="7">
    <location>
        <begin position="629"/>
        <end position="638"/>
    </location>
</feature>
<evidence type="ECO:0000256" key="3">
    <source>
        <dbReference type="ARBA" id="ARBA00022475"/>
    </source>
</evidence>
<dbReference type="OrthoDB" id="545962at2759"/>
<dbReference type="KEGG" id="mis:MICPUN_56028"/>
<dbReference type="GeneID" id="8240837"/>
<evidence type="ECO:0000256" key="4">
    <source>
        <dbReference type="ARBA" id="ARBA00022692"/>
    </source>
</evidence>
<dbReference type="InterPro" id="IPR050171">
    <property type="entry name" value="MFS_Transporters"/>
</dbReference>
<dbReference type="Proteomes" id="UP000002009">
    <property type="component" value="Chromosome 2"/>
</dbReference>
<organism evidence="9 10">
    <name type="scientific">Micromonas commoda (strain RCC299 / NOUM17 / CCMP2709)</name>
    <name type="common">Picoplanktonic green alga</name>
    <dbReference type="NCBI Taxonomy" id="296587"/>
    <lineage>
        <taxon>Eukaryota</taxon>
        <taxon>Viridiplantae</taxon>
        <taxon>Chlorophyta</taxon>
        <taxon>Mamiellophyceae</taxon>
        <taxon>Mamiellales</taxon>
        <taxon>Mamiellaceae</taxon>
        <taxon>Micromonas</taxon>
    </lineage>
</organism>
<feature type="region of interest" description="Disordered" evidence="7">
    <location>
        <begin position="291"/>
        <end position="343"/>
    </location>
</feature>
<comment type="subcellular location">
    <subcellularLocation>
        <location evidence="1">Cell membrane</location>
        <topology evidence="1">Multi-pass membrane protein</topology>
    </subcellularLocation>
</comment>
<keyword evidence="2" id="KW-0813">Transport</keyword>
<dbReference type="RefSeq" id="XP_002500123.1">
    <property type="nucleotide sequence ID" value="XM_002500077.1"/>
</dbReference>
<keyword evidence="10" id="KW-1185">Reference proteome</keyword>
<feature type="transmembrane region" description="Helical" evidence="8">
    <location>
        <begin position="478"/>
        <end position="500"/>
    </location>
</feature>
<dbReference type="InterPro" id="IPR005829">
    <property type="entry name" value="Sugar_transporter_CS"/>
</dbReference>
<dbReference type="Pfam" id="PF07690">
    <property type="entry name" value="MFS_1"/>
    <property type="match status" value="2"/>
</dbReference>
<dbReference type="AlphaFoldDB" id="C1DY82"/>
<reference evidence="9 10" key="1">
    <citation type="journal article" date="2009" name="Science">
        <title>Green evolution and dynamic adaptations revealed by genomes of the marine picoeukaryotes Micromonas.</title>
        <authorList>
            <person name="Worden A.Z."/>
            <person name="Lee J.H."/>
            <person name="Mock T."/>
            <person name="Rouze P."/>
            <person name="Simmons M.P."/>
            <person name="Aerts A.L."/>
            <person name="Allen A.E."/>
            <person name="Cuvelier M.L."/>
            <person name="Derelle E."/>
            <person name="Everett M.V."/>
            <person name="Foulon E."/>
            <person name="Grimwood J."/>
            <person name="Gundlach H."/>
            <person name="Henrissat B."/>
            <person name="Napoli C."/>
            <person name="McDonald S.M."/>
            <person name="Parker M.S."/>
            <person name="Rombauts S."/>
            <person name="Salamov A."/>
            <person name="Von Dassow P."/>
            <person name="Badger J.H."/>
            <person name="Coutinho P.M."/>
            <person name="Demir E."/>
            <person name="Dubchak I."/>
            <person name="Gentemann C."/>
            <person name="Eikrem W."/>
            <person name="Gready J.E."/>
            <person name="John U."/>
            <person name="Lanier W."/>
            <person name="Lindquist E.A."/>
            <person name="Lucas S."/>
            <person name="Mayer K.F."/>
            <person name="Moreau H."/>
            <person name="Not F."/>
            <person name="Otillar R."/>
            <person name="Panaud O."/>
            <person name="Pangilinan J."/>
            <person name="Paulsen I."/>
            <person name="Piegu B."/>
            <person name="Poliakov A."/>
            <person name="Robbens S."/>
            <person name="Schmutz J."/>
            <person name="Toulza E."/>
            <person name="Wyss T."/>
            <person name="Zelensky A."/>
            <person name="Zhou K."/>
            <person name="Armbrust E.V."/>
            <person name="Bhattacharya D."/>
            <person name="Goodenough U.W."/>
            <person name="Van de Peer Y."/>
            <person name="Grigoriev I.V."/>
        </authorList>
    </citation>
    <scope>NUCLEOTIDE SEQUENCE [LARGE SCALE GENOMIC DNA]</scope>
    <source>
        <strain evidence="10">RCC299 / NOUM17</strain>
    </source>
</reference>
<protein>
    <submittedName>
        <fullName evidence="9">Major facilitator superfamily</fullName>
    </submittedName>
</protein>
<evidence type="ECO:0000256" key="8">
    <source>
        <dbReference type="SAM" id="Phobius"/>
    </source>
</evidence>
<keyword evidence="4 8" id="KW-0812">Transmembrane</keyword>
<evidence type="ECO:0000256" key="1">
    <source>
        <dbReference type="ARBA" id="ARBA00004651"/>
    </source>
</evidence>
<feature type="region of interest" description="Disordered" evidence="7">
    <location>
        <begin position="593"/>
        <end position="638"/>
    </location>
</feature>
<dbReference type="InterPro" id="IPR036259">
    <property type="entry name" value="MFS_trans_sf"/>
</dbReference>
<dbReference type="PROSITE" id="PS00216">
    <property type="entry name" value="SUGAR_TRANSPORT_1"/>
    <property type="match status" value="1"/>
</dbReference>
<dbReference type="InParanoid" id="C1DY82"/>
<dbReference type="GO" id="GO:0005886">
    <property type="term" value="C:plasma membrane"/>
    <property type="evidence" value="ECO:0007669"/>
    <property type="project" value="UniProtKB-SubCell"/>
</dbReference>
<proteinExistence type="predicted"/>
<evidence type="ECO:0000313" key="9">
    <source>
        <dbReference type="EMBL" id="ACO61381.1"/>
    </source>
</evidence>
<accession>C1DY82</accession>
<evidence type="ECO:0000256" key="5">
    <source>
        <dbReference type="ARBA" id="ARBA00022989"/>
    </source>
</evidence>
<feature type="transmembrane region" description="Helical" evidence="8">
    <location>
        <begin position="94"/>
        <end position="113"/>
    </location>
</feature>
<dbReference type="SUPFAM" id="SSF103473">
    <property type="entry name" value="MFS general substrate transporter"/>
    <property type="match status" value="1"/>
</dbReference>
<dbReference type="EMBL" id="CP001323">
    <property type="protein sequence ID" value="ACO61381.1"/>
    <property type="molecule type" value="Genomic_DNA"/>
</dbReference>
<feature type="transmembrane region" description="Helical" evidence="8">
    <location>
        <begin position="155"/>
        <end position="176"/>
    </location>
</feature>
<evidence type="ECO:0000256" key="7">
    <source>
        <dbReference type="SAM" id="MobiDB-lite"/>
    </source>
</evidence>
<evidence type="ECO:0000313" key="10">
    <source>
        <dbReference type="Proteomes" id="UP000002009"/>
    </source>
</evidence>
<keyword evidence="3" id="KW-1003">Cell membrane</keyword>
<feature type="transmembrane region" description="Helical" evidence="8">
    <location>
        <begin position="545"/>
        <end position="565"/>
    </location>
</feature>
<dbReference type="eggNOG" id="ENOG502S5YA">
    <property type="taxonomic scope" value="Eukaryota"/>
</dbReference>
<feature type="transmembrane region" description="Helical" evidence="8">
    <location>
        <begin position="439"/>
        <end position="458"/>
    </location>
</feature>